<dbReference type="PRINTS" id="PR00409">
    <property type="entry name" value="PHDIOXRDTASE"/>
</dbReference>
<keyword evidence="5" id="KW-0408">Iron</keyword>
<feature type="domain" description="2Fe-2S ferredoxin-type" evidence="7">
    <location>
        <begin position="258"/>
        <end position="343"/>
    </location>
</feature>
<dbReference type="CDD" id="cd06185">
    <property type="entry name" value="PDR_like"/>
    <property type="match status" value="1"/>
</dbReference>
<dbReference type="Gene3D" id="3.10.20.30">
    <property type="match status" value="1"/>
</dbReference>
<dbReference type="GO" id="GO:0051537">
    <property type="term" value="F:2 iron, 2 sulfur cluster binding"/>
    <property type="evidence" value="ECO:0007669"/>
    <property type="project" value="UniProtKB-KW"/>
</dbReference>
<sequence>MTAHFATGIGAGDAPVPRLKGGAVGFQAETLAMRVQAIRYEAETIRSVELHPVTGDRVPAFEAGAHVDLALPGDLIRSYSLINGPEQRNAYVVAVNRDAESTGGSQYICERLRVGDILEVTTARNTFALADTGAPVVLFAGGIGITPILSMIRHLEARQADWSLVYAVRARANAAFLDVLAELDAGRGRVHLHVDDEAGALLDLAAQFARVPADAHVYCCGPVPMIDAFEVLGRGRAAELVHVERFVGADVAGAETGFTVVLKRSGREVVVPAGKTIMEVLKEEGIRVAYSCQSGVCGTCETRVIEGVPDHRDNVLSARERERGNVMMICCSLAQSDRLVLDL</sequence>
<dbReference type="InterPro" id="IPR001041">
    <property type="entry name" value="2Fe-2S_ferredoxin-type"/>
</dbReference>
<organism evidence="9 10">
    <name type="scientific">Pseudooceanicola sediminis</name>
    <dbReference type="NCBI Taxonomy" id="2211117"/>
    <lineage>
        <taxon>Bacteria</taxon>
        <taxon>Pseudomonadati</taxon>
        <taxon>Pseudomonadota</taxon>
        <taxon>Alphaproteobacteria</taxon>
        <taxon>Rhodobacterales</taxon>
        <taxon>Paracoccaceae</taxon>
        <taxon>Pseudooceanicola</taxon>
    </lineage>
</organism>
<dbReference type="RefSeq" id="WP_119398008.1">
    <property type="nucleotide sequence ID" value="NZ_QWJJ01000004.1"/>
</dbReference>
<dbReference type="InterPro" id="IPR012675">
    <property type="entry name" value="Beta-grasp_dom_sf"/>
</dbReference>
<dbReference type="PROSITE" id="PS51384">
    <property type="entry name" value="FAD_FR"/>
    <property type="match status" value="1"/>
</dbReference>
<dbReference type="InterPro" id="IPR050415">
    <property type="entry name" value="MRET"/>
</dbReference>
<dbReference type="InterPro" id="IPR001433">
    <property type="entry name" value="OxRdtase_FAD/NAD-bd"/>
</dbReference>
<dbReference type="Pfam" id="PF00111">
    <property type="entry name" value="Fer2"/>
    <property type="match status" value="1"/>
</dbReference>
<keyword evidence="6" id="KW-0411">Iron-sulfur</keyword>
<comment type="caution">
    <text evidence="9">The sequence shown here is derived from an EMBL/GenBank/DDBJ whole genome shotgun (WGS) entry which is preliminary data.</text>
</comment>
<evidence type="ECO:0000259" key="8">
    <source>
        <dbReference type="PROSITE" id="PS51384"/>
    </source>
</evidence>
<name>A0A399J6G1_9RHOB</name>
<keyword evidence="4" id="KW-0560">Oxidoreductase</keyword>
<evidence type="ECO:0000256" key="1">
    <source>
        <dbReference type="ARBA" id="ARBA00022630"/>
    </source>
</evidence>
<dbReference type="InterPro" id="IPR036010">
    <property type="entry name" value="2Fe-2S_ferredoxin-like_sf"/>
</dbReference>
<dbReference type="Gene3D" id="3.40.50.80">
    <property type="entry name" value="Nucleotide-binding domain of ferredoxin-NADP reductase (FNR) module"/>
    <property type="match status" value="1"/>
</dbReference>
<dbReference type="PROSITE" id="PS51085">
    <property type="entry name" value="2FE2S_FER_2"/>
    <property type="match status" value="1"/>
</dbReference>
<dbReference type="InterPro" id="IPR017927">
    <property type="entry name" value="FAD-bd_FR_type"/>
</dbReference>
<dbReference type="AlphaFoldDB" id="A0A399J6G1"/>
<evidence type="ECO:0000256" key="2">
    <source>
        <dbReference type="ARBA" id="ARBA00022714"/>
    </source>
</evidence>
<protein>
    <submittedName>
        <fullName evidence="9">Oxidoreductase</fullName>
    </submittedName>
</protein>
<dbReference type="PANTHER" id="PTHR47354:SF1">
    <property type="entry name" value="CARNITINE MONOOXYGENASE REDUCTASE SUBUNIT"/>
    <property type="match status" value="1"/>
</dbReference>
<dbReference type="CDD" id="cd00207">
    <property type="entry name" value="fer2"/>
    <property type="match status" value="1"/>
</dbReference>
<dbReference type="SUPFAM" id="SSF54292">
    <property type="entry name" value="2Fe-2S ferredoxin-like"/>
    <property type="match status" value="1"/>
</dbReference>
<dbReference type="GO" id="GO:0016491">
    <property type="term" value="F:oxidoreductase activity"/>
    <property type="evidence" value="ECO:0007669"/>
    <property type="project" value="UniProtKB-KW"/>
</dbReference>
<keyword evidence="10" id="KW-1185">Reference proteome</keyword>
<feature type="domain" description="FAD-binding FR-type" evidence="8">
    <location>
        <begin position="28"/>
        <end position="130"/>
    </location>
</feature>
<dbReference type="GO" id="GO:0046872">
    <property type="term" value="F:metal ion binding"/>
    <property type="evidence" value="ECO:0007669"/>
    <property type="project" value="UniProtKB-KW"/>
</dbReference>
<dbReference type="InterPro" id="IPR039261">
    <property type="entry name" value="FNR_nucleotide-bd"/>
</dbReference>
<reference evidence="9 10" key="1">
    <citation type="submission" date="2018-08" db="EMBL/GenBank/DDBJ databases">
        <title>Pseudooceanicola sediminis CY03 in the family Rhodobacteracea.</title>
        <authorList>
            <person name="Zhang Y.-J."/>
        </authorList>
    </citation>
    <scope>NUCLEOTIDE SEQUENCE [LARGE SCALE GENOMIC DNA]</scope>
    <source>
        <strain evidence="9 10">CY03</strain>
    </source>
</reference>
<dbReference type="PROSITE" id="PS00197">
    <property type="entry name" value="2FE2S_FER_1"/>
    <property type="match status" value="1"/>
</dbReference>
<proteinExistence type="predicted"/>
<dbReference type="OrthoDB" id="9792185at2"/>
<gene>
    <name evidence="9" type="ORF">DL237_05275</name>
</gene>
<evidence type="ECO:0000313" key="9">
    <source>
        <dbReference type="EMBL" id="RII39572.1"/>
    </source>
</evidence>
<accession>A0A399J6G1</accession>
<dbReference type="SUPFAM" id="SSF52343">
    <property type="entry name" value="Ferredoxin reductase-like, C-terminal NADP-linked domain"/>
    <property type="match status" value="1"/>
</dbReference>
<keyword evidence="3" id="KW-0479">Metal-binding</keyword>
<dbReference type="InterPro" id="IPR017938">
    <property type="entry name" value="Riboflavin_synthase-like_b-brl"/>
</dbReference>
<evidence type="ECO:0000259" key="7">
    <source>
        <dbReference type="PROSITE" id="PS51085"/>
    </source>
</evidence>
<dbReference type="SUPFAM" id="SSF63380">
    <property type="entry name" value="Riboflavin synthase domain-like"/>
    <property type="match status" value="1"/>
</dbReference>
<dbReference type="Pfam" id="PF00175">
    <property type="entry name" value="NAD_binding_1"/>
    <property type="match status" value="1"/>
</dbReference>
<dbReference type="InterPro" id="IPR006058">
    <property type="entry name" value="2Fe2S_fd_BS"/>
</dbReference>
<evidence type="ECO:0000313" key="10">
    <source>
        <dbReference type="Proteomes" id="UP000265848"/>
    </source>
</evidence>
<dbReference type="Gene3D" id="2.40.30.10">
    <property type="entry name" value="Translation factors"/>
    <property type="match status" value="1"/>
</dbReference>
<keyword evidence="2" id="KW-0001">2Fe-2S</keyword>
<keyword evidence="1" id="KW-0285">Flavoprotein</keyword>
<evidence type="ECO:0000256" key="5">
    <source>
        <dbReference type="ARBA" id="ARBA00023004"/>
    </source>
</evidence>
<dbReference type="Proteomes" id="UP000265848">
    <property type="component" value="Unassembled WGS sequence"/>
</dbReference>
<evidence type="ECO:0000256" key="6">
    <source>
        <dbReference type="ARBA" id="ARBA00023014"/>
    </source>
</evidence>
<dbReference type="PANTHER" id="PTHR47354">
    <property type="entry name" value="NADH OXIDOREDUCTASE HCR"/>
    <property type="match status" value="1"/>
</dbReference>
<evidence type="ECO:0000256" key="3">
    <source>
        <dbReference type="ARBA" id="ARBA00022723"/>
    </source>
</evidence>
<evidence type="ECO:0000256" key="4">
    <source>
        <dbReference type="ARBA" id="ARBA00023002"/>
    </source>
</evidence>
<dbReference type="EMBL" id="QWJJ01000004">
    <property type="protein sequence ID" value="RII39572.1"/>
    <property type="molecule type" value="Genomic_DNA"/>
</dbReference>